<evidence type="ECO:0000256" key="1">
    <source>
        <dbReference type="SAM" id="Phobius"/>
    </source>
</evidence>
<keyword evidence="1" id="KW-0472">Membrane</keyword>
<keyword evidence="1" id="KW-1133">Transmembrane helix</keyword>
<keyword evidence="1" id="KW-0812">Transmembrane</keyword>
<proteinExistence type="predicted"/>
<comment type="caution">
    <text evidence="2">The sequence shown here is derived from an EMBL/GenBank/DDBJ whole genome shotgun (WGS) entry which is preliminary data.</text>
</comment>
<reference evidence="2 3" key="1">
    <citation type="submission" date="2019-03" db="EMBL/GenBank/DDBJ databases">
        <title>Draft genome sequence of Xylaria hypoxylon DSM 108379, a ubiquitous saprotrophic-parasitic fungi on hardwood.</title>
        <authorList>
            <person name="Buettner E."/>
            <person name="Leonhardt S."/>
            <person name="Gebauer A.M."/>
            <person name="Liers C."/>
            <person name="Hofrichter M."/>
            <person name="Kellner H."/>
        </authorList>
    </citation>
    <scope>NUCLEOTIDE SEQUENCE [LARGE SCALE GENOMIC DNA]</scope>
    <source>
        <strain evidence="2 3">DSM 108379</strain>
    </source>
</reference>
<dbReference type="EMBL" id="SKBN01000074">
    <property type="protein sequence ID" value="TGJ84138.1"/>
    <property type="molecule type" value="Genomic_DNA"/>
</dbReference>
<keyword evidence="3" id="KW-1185">Reference proteome</keyword>
<evidence type="ECO:0000313" key="2">
    <source>
        <dbReference type="EMBL" id="TGJ84138.1"/>
    </source>
</evidence>
<gene>
    <name evidence="2" type="ORF">E0Z10_g4620</name>
</gene>
<dbReference type="Proteomes" id="UP000297716">
    <property type="component" value="Unassembled WGS sequence"/>
</dbReference>
<dbReference type="AlphaFoldDB" id="A0A4Z0YW39"/>
<organism evidence="2 3">
    <name type="scientific">Xylaria hypoxylon</name>
    <dbReference type="NCBI Taxonomy" id="37992"/>
    <lineage>
        <taxon>Eukaryota</taxon>
        <taxon>Fungi</taxon>
        <taxon>Dikarya</taxon>
        <taxon>Ascomycota</taxon>
        <taxon>Pezizomycotina</taxon>
        <taxon>Sordariomycetes</taxon>
        <taxon>Xylariomycetidae</taxon>
        <taxon>Xylariales</taxon>
        <taxon>Xylariaceae</taxon>
        <taxon>Xylaria</taxon>
    </lineage>
</organism>
<protein>
    <submittedName>
        <fullName evidence="2">Uncharacterized protein</fullName>
    </submittedName>
</protein>
<feature type="transmembrane region" description="Helical" evidence="1">
    <location>
        <begin position="20"/>
        <end position="44"/>
    </location>
</feature>
<sequence length="157" mass="16486">MPTPSSPESGDDTVGPSIGLKVGLGVGITAGVILIIALCSFGFVRRYRKRMAWKMQRYQKDGLEGITPVGSVEVDKPELAGSAFLPLYGKAELDPLATRAELEAPSEEGGAGIFIRKPELPGSDPLTKRGVLGAYVKRKGELEAFPAKLGGSQATAS</sequence>
<dbReference type="OrthoDB" id="4739739at2759"/>
<accession>A0A4Z0YW39</accession>
<evidence type="ECO:0000313" key="3">
    <source>
        <dbReference type="Proteomes" id="UP000297716"/>
    </source>
</evidence>
<name>A0A4Z0YW39_9PEZI</name>